<comment type="caution">
    <text evidence="3">The sequence shown here is derived from an EMBL/GenBank/DDBJ whole genome shotgun (WGS) entry which is preliminary data.</text>
</comment>
<dbReference type="SUPFAM" id="SSF110399">
    <property type="entry name" value="ThiG-like"/>
    <property type="match status" value="1"/>
</dbReference>
<dbReference type="Proteomes" id="UP000286791">
    <property type="component" value="Unassembled WGS sequence"/>
</dbReference>
<proteinExistence type="predicted"/>
<sequence length="48" mass="5446">MQENLKNDKLKIGKYEFDSRFILGSGKYSLELIKSAIEEAKAQIITLA</sequence>
<organism evidence="3 4">
    <name type="scientific">Campylobacter jejuni</name>
    <dbReference type="NCBI Taxonomy" id="197"/>
    <lineage>
        <taxon>Bacteria</taxon>
        <taxon>Pseudomonadati</taxon>
        <taxon>Campylobacterota</taxon>
        <taxon>Epsilonproteobacteria</taxon>
        <taxon>Campylobacterales</taxon>
        <taxon>Campylobacteraceae</taxon>
        <taxon>Campylobacter</taxon>
    </lineage>
</organism>
<evidence type="ECO:0000313" key="4">
    <source>
        <dbReference type="Proteomes" id="UP000286791"/>
    </source>
</evidence>
<dbReference type="InterPro" id="IPR013785">
    <property type="entry name" value="Aldolase_TIM"/>
</dbReference>
<name>A0A431FUH0_CAMJU</name>
<dbReference type="EMBL" id="PRCE01000238">
    <property type="protein sequence ID" value="RTJ97197.1"/>
    <property type="molecule type" value="Genomic_DNA"/>
</dbReference>
<dbReference type="Gene3D" id="3.20.20.70">
    <property type="entry name" value="Aldolase class I"/>
    <property type="match status" value="1"/>
</dbReference>
<evidence type="ECO:0000256" key="1">
    <source>
        <dbReference type="ARBA" id="ARBA00023270"/>
    </source>
</evidence>
<gene>
    <name evidence="3" type="ORF">C3H48_10455</name>
</gene>
<reference evidence="3 4" key="1">
    <citation type="journal article" date="2019" name="Appl. Environ. Microbiol.">
        <title>Population genetics and characterization of Campylobacter jejuni isolates in western jackdaws and game birds in Finland.</title>
        <authorList>
            <person name="Kovanen S."/>
            <person name="Rossi M."/>
            <person name="Pohja-Mykra M."/>
            <person name="Nieminen T."/>
            <person name="Raunio-Saarnisto M."/>
            <person name="Sauvala M."/>
            <person name="Fredriksson-Ahomaa M."/>
            <person name="Hanninen M.L."/>
            <person name="Kivisto R."/>
        </authorList>
    </citation>
    <scope>NUCLEOTIDE SEQUENCE [LARGE SCALE GENOMIC DNA]</scope>
    <source>
        <strain evidence="3 4">CB304</strain>
    </source>
</reference>
<dbReference type="InterPro" id="IPR033983">
    <property type="entry name" value="Thiazole_synthase_ThiG"/>
</dbReference>
<evidence type="ECO:0000313" key="3">
    <source>
        <dbReference type="EMBL" id="RTJ97197.1"/>
    </source>
</evidence>
<feature type="domain" description="Thiazole synthase ThiG" evidence="2">
    <location>
        <begin position="11"/>
        <end position="48"/>
    </location>
</feature>
<accession>A0A431FUH0</accession>
<keyword evidence="1" id="KW-0704">Schiff base</keyword>
<feature type="non-terminal residue" evidence="3">
    <location>
        <position position="48"/>
    </location>
</feature>
<dbReference type="Pfam" id="PF05690">
    <property type="entry name" value="ThiG"/>
    <property type="match status" value="1"/>
</dbReference>
<dbReference type="AlphaFoldDB" id="A0A431FUH0"/>
<evidence type="ECO:0000259" key="2">
    <source>
        <dbReference type="Pfam" id="PF05690"/>
    </source>
</evidence>
<protein>
    <submittedName>
        <fullName evidence="3">Thiazole synthase</fullName>
    </submittedName>
</protein>